<dbReference type="Gene3D" id="3.30.540.10">
    <property type="entry name" value="Fructose-1,6-Bisphosphatase, subunit A, domain 1"/>
    <property type="match status" value="1"/>
</dbReference>
<feature type="binding site" evidence="6">
    <location>
        <position position="67"/>
    </location>
    <ligand>
        <name>Mg(2+)</name>
        <dbReference type="ChEBI" id="CHEBI:18420"/>
        <label>1</label>
        <note>catalytic</note>
    </ligand>
</feature>
<sequence length="269" mass="29112">MDEEEALEFAQHLADVSRSIALRYFRTSLDIRWKKDSSPVTIADCKIESTLRSAIRDRYPDHSVIGEEYNCTPGGRYSWILDPLDGTKSFTMGNPLFGTLIGLLDDGQPIAGLVDLPAMGERWGGTGRRTIFTDGISNGQANVSSCRSIDAARLYIMTPPGADSDEKYAGIETLYRVAAITRPVCDCYAYGLLASGYCDLVVEDNLEPCDYLPLVPIINGAGGQITDWTGKPLTLNSDGRIIAASTEHLLEAAIEVLHNSLAAADSVTG</sequence>
<dbReference type="Proteomes" id="UP000182649">
    <property type="component" value="Unassembled WGS sequence"/>
</dbReference>
<dbReference type="PRINTS" id="PR00377">
    <property type="entry name" value="IMPHPHTASES"/>
</dbReference>
<dbReference type="Pfam" id="PF00459">
    <property type="entry name" value="Inositol_P"/>
    <property type="match status" value="1"/>
</dbReference>
<evidence type="ECO:0000256" key="1">
    <source>
        <dbReference type="ARBA" id="ARBA00001946"/>
    </source>
</evidence>
<keyword evidence="3 6" id="KW-0479">Metal-binding</keyword>
<dbReference type="InterPro" id="IPR020583">
    <property type="entry name" value="Inositol_monoP_metal-BS"/>
</dbReference>
<dbReference type="PANTHER" id="PTHR43200">
    <property type="entry name" value="PHOSPHATASE"/>
    <property type="match status" value="1"/>
</dbReference>
<evidence type="ECO:0000256" key="5">
    <source>
        <dbReference type="ARBA" id="ARBA00022842"/>
    </source>
</evidence>
<reference evidence="7 8" key="1">
    <citation type="submission" date="2016-10" db="EMBL/GenBank/DDBJ databases">
        <authorList>
            <person name="de Groot N.N."/>
        </authorList>
    </citation>
    <scope>NUCLEOTIDE SEQUENCE [LARGE SCALE GENOMIC DNA]</scope>
    <source>
        <strain evidence="7 8">Nl14</strain>
    </source>
</reference>
<evidence type="ECO:0000313" key="7">
    <source>
        <dbReference type="EMBL" id="SFU56085.1"/>
    </source>
</evidence>
<dbReference type="GO" id="GO:0016791">
    <property type="term" value="F:phosphatase activity"/>
    <property type="evidence" value="ECO:0007669"/>
    <property type="project" value="UniProtKB-ARBA"/>
</dbReference>
<dbReference type="PANTHER" id="PTHR43200:SF6">
    <property type="entry name" value="3'(2'),5'-BISPHOSPHATE NUCLEOTIDASE"/>
    <property type="match status" value="1"/>
</dbReference>
<keyword evidence="4" id="KW-0378">Hydrolase</keyword>
<gene>
    <name evidence="7" type="ORF">SAMN05216417_10753</name>
</gene>
<feature type="binding site" evidence="6">
    <location>
        <position position="85"/>
    </location>
    <ligand>
        <name>Mg(2+)</name>
        <dbReference type="ChEBI" id="CHEBI:18420"/>
        <label>1</label>
        <note>catalytic</note>
    </ligand>
</feature>
<dbReference type="InterPro" id="IPR051090">
    <property type="entry name" value="Inositol_monoP_superfamily"/>
</dbReference>
<feature type="binding site" evidence="6">
    <location>
        <position position="210"/>
    </location>
    <ligand>
        <name>Mg(2+)</name>
        <dbReference type="ChEBI" id="CHEBI:18420"/>
        <label>1</label>
        <note>catalytic</note>
    </ligand>
</feature>
<name>A0A1I7H5X6_9PROT</name>
<comment type="similarity">
    <text evidence="2">Belongs to the inositol monophosphatase superfamily.</text>
</comment>
<evidence type="ECO:0000256" key="3">
    <source>
        <dbReference type="ARBA" id="ARBA00022723"/>
    </source>
</evidence>
<feature type="binding site" evidence="6">
    <location>
        <position position="84"/>
    </location>
    <ligand>
        <name>Mg(2+)</name>
        <dbReference type="ChEBI" id="CHEBI:18420"/>
        <label>1</label>
        <note>catalytic</note>
    </ligand>
</feature>
<proteinExistence type="inferred from homology"/>
<dbReference type="SUPFAM" id="SSF56655">
    <property type="entry name" value="Carbohydrate phosphatase"/>
    <property type="match status" value="1"/>
</dbReference>
<dbReference type="OrthoDB" id="9785695at2"/>
<dbReference type="Gene3D" id="3.40.190.80">
    <property type="match status" value="1"/>
</dbReference>
<dbReference type="GO" id="GO:0046872">
    <property type="term" value="F:metal ion binding"/>
    <property type="evidence" value="ECO:0007669"/>
    <property type="project" value="UniProtKB-KW"/>
</dbReference>
<evidence type="ECO:0000256" key="6">
    <source>
        <dbReference type="PIRSR" id="PIRSR600760-2"/>
    </source>
</evidence>
<evidence type="ECO:0000256" key="4">
    <source>
        <dbReference type="ARBA" id="ARBA00022801"/>
    </source>
</evidence>
<evidence type="ECO:0000313" key="8">
    <source>
        <dbReference type="Proteomes" id="UP000182649"/>
    </source>
</evidence>
<protein>
    <submittedName>
        <fullName evidence="7">Histidinol-phosphatase, inositol monophosphatase family</fullName>
    </submittedName>
</protein>
<dbReference type="RefSeq" id="WP_074974658.1">
    <property type="nucleotide sequence ID" value="NZ_FPBZ01000007.1"/>
</dbReference>
<dbReference type="CDD" id="cd01641">
    <property type="entry name" value="Bacterial_IMPase_like_1"/>
    <property type="match status" value="1"/>
</dbReference>
<accession>A0A1I7H5X6</accession>
<dbReference type="PROSITE" id="PS00629">
    <property type="entry name" value="IMP_1"/>
    <property type="match status" value="1"/>
</dbReference>
<dbReference type="AlphaFoldDB" id="A0A1I7H5X6"/>
<dbReference type="EMBL" id="FPBZ01000007">
    <property type="protein sequence ID" value="SFU56085.1"/>
    <property type="molecule type" value="Genomic_DNA"/>
</dbReference>
<organism evidence="7 8">
    <name type="scientific">Nitrosospira multiformis</name>
    <dbReference type="NCBI Taxonomy" id="1231"/>
    <lineage>
        <taxon>Bacteria</taxon>
        <taxon>Pseudomonadati</taxon>
        <taxon>Pseudomonadota</taxon>
        <taxon>Betaproteobacteria</taxon>
        <taxon>Nitrosomonadales</taxon>
        <taxon>Nitrosomonadaceae</taxon>
        <taxon>Nitrosospira</taxon>
    </lineage>
</organism>
<evidence type="ECO:0000256" key="2">
    <source>
        <dbReference type="ARBA" id="ARBA00009759"/>
    </source>
</evidence>
<dbReference type="InterPro" id="IPR000760">
    <property type="entry name" value="Inositol_monophosphatase-like"/>
</dbReference>
<dbReference type="GO" id="GO:0000105">
    <property type="term" value="P:L-histidine biosynthetic process"/>
    <property type="evidence" value="ECO:0007669"/>
    <property type="project" value="TreeGrafter"/>
</dbReference>
<comment type="cofactor">
    <cofactor evidence="1 6">
        <name>Mg(2+)</name>
        <dbReference type="ChEBI" id="CHEBI:18420"/>
    </cofactor>
</comment>
<feature type="binding site" evidence="6">
    <location>
        <position position="82"/>
    </location>
    <ligand>
        <name>Mg(2+)</name>
        <dbReference type="ChEBI" id="CHEBI:18420"/>
        <label>1</label>
        <note>catalytic</note>
    </ligand>
</feature>
<keyword evidence="5 6" id="KW-0460">Magnesium</keyword>